<proteinExistence type="predicted"/>
<dbReference type="InterPro" id="IPR032675">
    <property type="entry name" value="LRR_dom_sf"/>
</dbReference>
<evidence type="ECO:0000313" key="2">
    <source>
        <dbReference type="EMBL" id="KAH7943085.1"/>
    </source>
</evidence>
<sequence length="729" mass="82058">MEKQHSVPNRPMYESGGRPSGVDLSRTPCTRSDSDPVCQLLWRLEACNELLGHIGYQLREEEDDDLGDLRLVLNPRQLAVHPWRHPIIPGVHSSAAMELFQSLCAVHRCVTLVELDYDVARYEPLLSAIRGGVGVKRLHVYDFHNIPRDVPALFHVVLKLVTSMEHVDELAFRKRHHHCVDSVPLPTFSLSLAKGTTLKKLHVADLNFRDSEVTQLIALLMDSNTVTELAVGTSVCTFAGTETSLGFADYLAKARGTLRSLTLRSVGFCSEPDMARLVDTICEMTVLEELVVDMVPCGREGTDVFAEVLAWNTSLRHLTVVLPPWWDRCMFQDVFDEPDSRFRSVRRWLTGLAHTTTLETLTLDMLGFLQEECRMLFLAVSESTSVWRMTVHRLLEWGCIEQACRVIREYGLTERVVIRDHNMSSNSMFKLPTCPEVKAVTVYSSWFQAASCDIRAVFGCLAACGHLTSLRIHLSGDAFNYSVLAALASYLTGPNRLRDVEVHLYASLYNELHIPHDALESPLIKAVSCNTNLNKLALRQRHLSEADCRLLADAFRRNPNLHDLTLSAANSGRFLQLFAPAVARNYTLLNVSLTTTEGSDDEMTVVVEVARRNRSLVSRAARFVLDDNRSLYCASAVEYVSRHPRLVEILMDKAAVGEARAREMIRRALDSISGLDEFMTAVRVVKYKVECLRRPGAGIQLDQLNHDCWLHVRQYLKVADVLQDHDTAP</sequence>
<gene>
    <name evidence="2" type="ORF">HPB52_004911</name>
</gene>
<accession>A0A9D4PJ89</accession>
<dbReference type="SUPFAM" id="SSF52047">
    <property type="entry name" value="RNI-like"/>
    <property type="match status" value="1"/>
</dbReference>
<feature type="region of interest" description="Disordered" evidence="1">
    <location>
        <begin position="1"/>
        <end position="28"/>
    </location>
</feature>
<reference evidence="2" key="2">
    <citation type="submission" date="2021-09" db="EMBL/GenBank/DDBJ databases">
        <authorList>
            <person name="Jia N."/>
            <person name="Wang J."/>
            <person name="Shi W."/>
            <person name="Du L."/>
            <person name="Sun Y."/>
            <person name="Zhan W."/>
            <person name="Jiang J."/>
            <person name="Wang Q."/>
            <person name="Zhang B."/>
            <person name="Ji P."/>
            <person name="Sakyi L.B."/>
            <person name="Cui X."/>
            <person name="Yuan T."/>
            <person name="Jiang B."/>
            <person name="Yang W."/>
            <person name="Lam T.T.-Y."/>
            <person name="Chang Q."/>
            <person name="Ding S."/>
            <person name="Wang X."/>
            <person name="Zhu J."/>
            <person name="Ruan X."/>
            <person name="Zhao L."/>
            <person name="Wei J."/>
            <person name="Que T."/>
            <person name="Du C."/>
            <person name="Cheng J."/>
            <person name="Dai P."/>
            <person name="Han X."/>
            <person name="Huang E."/>
            <person name="Gao Y."/>
            <person name="Liu J."/>
            <person name="Shao H."/>
            <person name="Ye R."/>
            <person name="Li L."/>
            <person name="Wei W."/>
            <person name="Wang X."/>
            <person name="Wang C."/>
            <person name="Huo Q."/>
            <person name="Li W."/>
            <person name="Guo W."/>
            <person name="Chen H."/>
            <person name="Chen S."/>
            <person name="Zhou L."/>
            <person name="Zhou L."/>
            <person name="Ni X."/>
            <person name="Tian J."/>
            <person name="Zhou Y."/>
            <person name="Sheng Y."/>
            <person name="Liu T."/>
            <person name="Pan Y."/>
            <person name="Xia L."/>
            <person name="Li J."/>
            <person name="Zhao F."/>
            <person name="Cao W."/>
        </authorList>
    </citation>
    <scope>NUCLEOTIDE SEQUENCE</scope>
    <source>
        <strain evidence="2">Rsan-2018</strain>
        <tissue evidence="2">Larvae</tissue>
    </source>
</reference>
<dbReference type="VEuPathDB" id="VectorBase:RSAN_053904"/>
<dbReference type="Proteomes" id="UP000821837">
    <property type="component" value="Unassembled WGS sequence"/>
</dbReference>
<organism evidence="2 3">
    <name type="scientific">Rhipicephalus sanguineus</name>
    <name type="common">Brown dog tick</name>
    <name type="synonym">Ixodes sanguineus</name>
    <dbReference type="NCBI Taxonomy" id="34632"/>
    <lineage>
        <taxon>Eukaryota</taxon>
        <taxon>Metazoa</taxon>
        <taxon>Ecdysozoa</taxon>
        <taxon>Arthropoda</taxon>
        <taxon>Chelicerata</taxon>
        <taxon>Arachnida</taxon>
        <taxon>Acari</taxon>
        <taxon>Parasitiformes</taxon>
        <taxon>Ixodida</taxon>
        <taxon>Ixodoidea</taxon>
        <taxon>Ixodidae</taxon>
        <taxon>Rhipicephalinae</taxon>
        <taxon>Rhipicephalus</taxon>
        <taxon>Rhipicephalus</taxon>
    </lineage>
</organism>
<dbReference type="EMBL" id="JABSTV010001253">
    <property type="protein sequence ID" value="KAH7943085.1"/>
    <property type="molecule type" value="Genomic_DNA"/>
</dbReference>
<reference evidence="2" key="1">
    <citation type="journal article" date="2020" name="Cell">
        <title>Large-Scale Comparative Analyses of Tick Genomes Elucidate Their Genetic Diversity and Vector Capacities.</title>
        <authorList>
            <consortium name="Tick Genome and Microbiome Consortium (TIGMIC)"/>
            <person name="Jia N."/>
            <person name="Wang J."/>
            <person name="Shi W."/>
            <person name="Du L."/>
            <person name="Sun Y."/>
            <person name="Zhan W."/>
            <person name="Jiang J.F."/>
            <person name="Wang Q."/>
            <person name="Zhang B."/>
            <person name="Ji P."/>
            <person name="Bell-Sakyi L."/>
            <person name="Cui X.M."/>
            <person name="Yuan T.T."/>
            <person name="Jiang B.G."/>
            <person name="Yang W.F."/>
            <person name="Lam T.T."/>
            <person name="Chang Q.C."/>
            <person name="Ding S.J."/>
            <person name="Wang X.J."/>
            <person name="Zhu J.G."/>
            <person name="Ruan X.D."/>
            <person name="Zhao L."/>
            <person name="Wei J.T."/>
            <person name="Ye R.Z."/>
            <person name="Que T.C."/>
            <person name="Du C.H."/>
            <person name="Zhou Y.H."/>
            <person name="Cheng J.X."/>
            <person name="Dai P.F."/>
            <person name="Guo W.B."/>
            <person name="Han X.H."/>
            <person name="Huang E.J."/>
            <person name="Li L.F."/>
            <person name="Wei W."/>
            <person name="Gao Y.C."/>
            <person name="Liu J.Z."/>
            <person name="Shao H.Z."/>
            <person name="Wang X."/>
            <person name="Wang C.C."/>
            <person name="Yang T.C."/>
            <person name="Huo Q.B."/>
            <person name="Li W."/>
            <person name="Chen H.Y."/>
            <person name="Chen S.E."/>
            <person name="Zhou L.G."/>
            <person name="Ni X.B."/>
            <person name="Tian J.H."/>
            <person name="Sheng Y."/>
            <person name="Liu T."/>
            <person name="Pan Y.S."/>
            <person name="Xia L.Y."/>
            <person name="Li J."/>
            <person name="Zhao F."/>
            <person name="Cao W.C."/>
        </authorList>
    </citation>
    <scope>NUCLEOTIDE SEQUENCE</scope>
    <source>
        <strain evidence="2">Rsan-2018</strain>
    </source>
</reference>
<keyword evidence="3" id="KW-1185">Reference proteome</keyword>
<comment type="caution">
    <text evidence="2">The sequence shown here is derived from an EMBL/GenBank/DDBJ whole genome shotgun (WGS) entry which is preliminary data.</text>
</comment>
<dbReference type="AlphaFoldDB" id="A0A9D4PJ89"/>
<evidence type="ECO:0000256" key="1">
    <source>
        <dbReference type="SAM" id="MobiDB-lite"/>
    </source>
</evidence>
<dbReference type="PANTHER" id="PTHR47679:SF1">
    <property type="entry name" value="PROTEIN TORNADO 1"/>
    <property type="match status" value="1"/>
</dbReference>
<dbReference type="OrthoDB" id="6500038at2759"/>
<name>A0A9D4PJ89_RHISA</name>
<dbReference type="Gene3D" id="3.80.10.10">
    <property type="entry name" value="Ribonuclease Inhibitor"/>
    <property type="match status" value="2"/>
</dbReference>
<evidence type="ECO:0000313" key="3">
    <source>
        <dbReference type="Proteomes" id="UP000821837"/>
    </source>
</evidence>
<dbReference type="PANTHER" id="PTHR47679">
    <property type="entry name" value="PROTEIN TORNADO 1"/>
    <property type="match status" value="1"/>
</dbReference>
<protein>
    <recommendedName>
        <fullName evidence="4">Nlr family card domain protein</fullName>
    </recommendedName>
</protein>
<evidence type="ECO:0008006" key="4">
    <source>
        <dbReference type="Google" id="ProtNLM"/>
    </source>
</evidence>